<dbReference type="Gene3D" id="1.10.1130.10">
    <property type="entry name" value="Flavocytochrome C3, Chain A"/>
    <property type="match status" value="2"/>
</dbReference>
<evidence type="ECO:0000313" key="3">
    <source>
        <dbReference type="EMBL" id="MDC0675493.1"/>
    </source>
</evidence>
<accession>A0ABT5BMW6</accession>
<gene>
    <name evidence="3" type="ORF">POL58_47555</name>
</gene>
<dbReference type="EMBL" id="JAQNDN010000028">
    <property type="protein sequence ID" value="MDC0675493.1"/>
    <property type="molecule type" value="Genomic_DNA"/>
</dbReference>
<evidence type="ECO:0000259" key="2">
    <source>
        <dbReference type="Pfam" id="PF13435"/>
    </source>
</evidence>
<dbReference type="RefSeq" id="WP_272010624.1">
    <property type="nucleotide sequence ID" value="NZ_JAQNDN010000028.1"/>
</dbReference>
<comment type="caution">
    <text evidence="3">The sequence shown here is derived from an EMBL/GenBank/DDBJ whole genome shotgun (WGS) entry which is preliminary data.</text>
</comment>
<dbReference type="Proteomes" id="UP001217838">
    <property type="component" value="Unassembled WGS sequence"/>
</dbReference>
<evidence type="ECO:0000256" key="1">
    <source>
        <dbReference type="ARBA" id="ARBA00022729"/>
    </source>
</evidence>
<dbReference type="InterPro" id="IPR036280">
    <property type="entry name" value="Multihaem_cyt_sf"/>
</dbReference>
<keyword evidence="1" id="KW-0732">Signal</keyword>
<dbReference type="PROSITE" id="PS51257">
    <property type="entry name" value="PROKAR_LIPOPROTEIN"/>
    <property type="match status" value="1"/>
</dbReference>
<keyword evidence="4" id="KW-1185">Reference proteome</keyword>
<protein>
    <submittedName>
        <fullName evidence="3">Multiheme c-type cytochrome</fullName>
    </submittedName>
</protein>
<dbReference type="Pfam" id="PF13435">
    <property type="entry name" value="Cytochrome_C554"/>
    <property type="match status" value="1"/>
</dbReference>
<dbReference type="InterPro" id="IPR023155">
    <property type="entry name" value="Cyt_c-552/4"/>
</dbReference>
<name>A0ABT5BMW6_9BACT</name>
<dbReference type="PANTHER" id="PTHR35038:SF8">
    <property type="entry name" value="C-TYPE POLYHEME CYTOCHROME OMCC"/>
    <property type="match status" value="1"/>
</dbReference>
<evidence type="ECO:0000313" key="4">
    <source>
        <dbReference type="Proteomes" id="UP001217838"/>
    </source>
</evidence>
<dbReference type="SUPFAM" id="SSF48695">
    <property type="entry name" value="Multiheme cytochromes"/>
    <property type="match status" value="1"/>
</dbReference>
<organism evidence="3 4">
    <name type="scientific">Nannocystis radixulma</name>
    <dbReference type="NCBI Taxonomy" id="2995305"/>
    <lineage>
        <taxon>Bacteria</taxon>
        <taxon>Pseudomonadati</taxon>
        <taxon>Myxococcota</taxon>
        <taxon>Polyangia</taxon>
        <taxon>Nannocystales</taxon>
        <taxon>Nannocystaceae</taxon>
        <taxon>Nannocystis</taxon>
    </lineage>
</organism>
<dbReference type="InterPro" id="IPR051829">
    <property type="entry name" value="Multiheme_Cytochr_ET"/>
</dbReference>
<feature type="domain" description="Cytochrome c-552/4" evidence="2">
    <location>
        <begin position="51"/>
        <end position="132"/>
    </location>
</feature>
<sequence length="439" mass="47341">MKPLRLILTLMPFVCGCGDGSSGADDLLYDELSMPRVPTVALDSFASAEDCGLCHQTHYAEWATSAHAYAMKDPVFRAFVAVRQENYAGKQDKFCLQCHSPIGTRGGDIEAGFEFADLQPITLEGVTCESCHKVASLARPYNSGHVLDPDGPMRGTIAAPIPSSFHESQFSLLHGGSAFCAGCHDLREVSGLVLERPYAEWQQSPAVAAGVQCQDCHMPRYEGQAVAGGPTRTLHRHTWIGAGIPLLEGFITPDEEAALRVEVKRLLAGAARVDIAAPASVRAGDVVDLGIIVKNNISAHNFPTGSTFNRQAWVEVVVRDGDGRVVFATGTLDTSGEPRGPGLLQLGSVLVDARGQRVLFPWRATEHVSNALEPLRERAFRLRVATASAGRGPLSVEARVLFRAFSPDALRALGLDEYAARLEVHEVSRDLASVELRPR</sequence>
<dbReference type="PANTHER" id="PTHR35038">
    <property type="entry name" value="DISSIMILATORY SULFITE REDUCTASE SIRA"/>
    <property type="match status" value="1"/>
</dbReference>
<reference evidence="3 4" key="1">
    <citation type="submission" date="2022-11" db="EMBL/GenBank/DDBJ databases">
        <title>Minimal conservation of predation-associated metabolite biosynthetic gene clusters underscores biosynthetic potential of Myxococcota including descriptions for ten novel species: Archangium lansinium sp. nov., Myxococcus landrumus sp. nov., Nannocystis bai.</title>
        <authorList>
            <person name="Ahearne A."/>
            <person name="Stevens C."/>
            <person name="Dowd S."/>
        </authorList>
    </citation>
    <scope>NUCLEOTIDE SEQUENCE [LARGE SCALE GENOMIC DNA]</scope>
    <source>
        <strain evidence="3 4">NCELM</strain>
    </source>
</reference>
<proteinExistence type="predicted"/>